<dbReference type="EMBL" id="CAKXAJ010025435">
    <property type="protein sequence ID" value="CAH2239447.1"/>
    <property type="molecule type" value="Genomic_DNA"/>
</dbReference>
<name>A0A8S4RQU3_9NEOP</name>
<evidence type="ECO:0000313" key="1">
    <source>
        <dbReference type="EMBL" id="CAH2239447.1"/>
    </source>
</evidence>
<organism evidence="1 2">
    <name type="scientific">Pararge aegeria aegeria</name>
    <dbReference type="NCBI Taxonomy" id="348720"/>
    <lineage>
        <taxon>Eukaryota</taxon>
        <taxon>Metazoa</taxon>
        <taxon>Ecdysozoa</taxon>
        <taxon>Arthropoda</taxon>
        <taxon>Hexapoda</taxon>
        <taxon>Insecta</taxon>
        <taxon>Pterygota</taxon>
        <taxon>Neoptera</taxon>
        <taxon>Endopterygota</taxon>
        <taxon>Lepidoptera</taxon>
        <taxon>Glossata</taxon>
        <taxon>Ditrysia</taxon>
        <taxon>Papilionoidea</taxon>
        <taxon>Nymphalidae</taxon>
        <taxon>Satyrinae</taxon>
        <taxon>Satyrini</taxon>
        <taxon>Parargina</taxon>
        <taxon>Pararge</taxon>
    </lineage>
</organism>
<comment type="caution">
    <text evidence="1">The sequence shown here is derived from an EMBL/GenBank/DDBJ whole genome shotgun (WGS) entry which is preliminary data.</text>
</comment>
<sequence>MIHSVGCTERVYLRVIRQKRARKQRRIAGGCGPRYACGRTCQRNITAAAAAARSARFARPALIGRAATMHYCDNDSILFNLPLTVLKKRYNIENVPVKVELSGGRKALYTQCSWHTLHGGILRLFHTVL</sequence>
<dbReference type="AlphaFoldDB" id="A0A8S4RQU3"/>
<proteinExistence type="predicted"/>
<evidence type="ECO:0000313" key="2">
    <source>
        <dbReference type="Proteomes" id="UP000838756"/>
    </source>
</evidence>
<keyword evidence="2" id="KW-1185">Reference proteome</keyword>
<accession>A0A8S4RQU3</accession>
<reference evidence="1" key="1">
    <citation type="submission" date="2022-03" db="EMBL/GenBank/DDBJ databases">
        <authorList>
            <person name="Lindestad O."/>
        </authorList>
    </citation>
    <scope>NUCLEOTIDE SEQUENCE</scope>
</reference>
<dbReference type="Proteomes" id="UP000838756">
    <property type="component" value="Unassembled WGS sequence"/>
</dbReference>
<protein>
    <submittedName>
        <fullName evidence="1">Jg23878 protein</fullName>
    </submittedName>
</protein>
<gene>
    <name evidence="1" type="primary">jg23878</name>
    <name evidence="1" type="ORF">PAEG_LOCUS16153</name>
</gene>